<feature type="compositionally biased region" description="Basic and acidic residues" evidence="1">
    <location>
        <begin position="403"/>
        <end position="443"/>
    </location>
</feature>
<reference evidence="3" key="1">
    <citation type="submission" date="2016-11" db="UniProtKB">
        <authorList>
            <consortium name="WormBaseParasite"/>
        </authorList>
    </citation>
    <scope>IDENTIFICATION</scope>
</reference>
<feature type="region of interest" description="Disordered" evidence="1">
    <location>
        <begin position="403"/>
        <end position="446"/>
    </location>
</feature>
<accession>A0A1I7X1M8</accession>
<feature type="compositionally biased region" description="Basic and acidic residues" evidence="1">
    <location>
        <begin position="287"/>
        <end position="334"/>
    </location>
</feature>
<keyword evidence="2" id="KW-1185">Reference proteome</keyword>
<sequence length="737" mass="85687">MAKDPLTSSTSVSLLSNIDDSTMQALDRLLNGNLCDLTDPEQAFSEQVTTSNCDNGSSKQISGEIEMSKSKTLVSSFRLHLSDNYFLLLFYLIYPFLVLENQKICENSVSVAELSREVHSSSLGIAEHTQFHHDVVKVMPCERAVHSPNLTLSTNIKPPDSPTDVDHRLTKDFRRKMPKIDTKSAKPIGERNDIKTSVMLDSRNMPEACSRNRELRNYKDMKDRAREVTLTISHLFDDGQSSQSSRESSISRESKKEQERRRREVEMERERQREKDRLRRQRAERHKRAEAMRRKDDEYKKKKDTQELEENEKHSEQEQIMPKETEECKNKVVIDEDVDEEEQDEGELEEEMGDRKNDFQGEKRGIDNGAIVMNATFGNSEENNVHKDAIRMKEKEREENYFENETLRFEHQKERDEEKRRKSEVSERKRKVEQETRQREETRKKKSRAVQVFNINIYYTRLNNFIYILLNCTLQSKIMFIEVLFKINFETKRKDDFHKPSSKKSHDLEQGMMMNDVGVLDRIGRQIDIMKRKANSIYNYSKSEHEEPVFPPQKKLLPYTKIPKLDKSPPVDYQQVLFSDPIAVKRTPPTPEKKKNMGSLEISCGIDTGIENLMISSSISSARLGVLFDKSHDKHCDLKRKEQSNSCSALDRSTYNDGDNISSYVANISQYPKQQQKFAPQKRAPTTSIINVYQNSSPTQSPNVQQYEPHSSKLNFKRAKLDPSKITTIMSHLHDSD</sequence>
<dbReference type="Proteomes" id="UP000095283">
    <property type="component" value="Unplaced"/>
</dbReference>
<dbReference type="AlphaFoldDB" id="A0A1I7X1M8"/>
<feature type="region of interest" description="Disordered" evidence="1">
    <location>
        <begin position="233"/>
        <end position="363"/>
    </location>
</feature>
<name>A0A1I7X1M8_HETBA</name>
<evidence type="ECO:0000313" key="2">
    <source>
        <dbReference type="Proteomes" id="UP000095283"/>
    </source>
</evidence>
<evidence type="ECO:0000256" key="1">
    <source>
        <dbReference type="SAM" id="MobiDB-lite"/>
    </source>
</evidence>
<feature type="compositionally biased region" description="Basic and acidic residues" evidence="1">
    <location>
        <begin position="249"/>
        <end position="277"/>
    </location>
</feature>
<dbReference type="WBParaSite" id="Hba_11360">
    <property type="protein sequence ID" value="Hba_11360"/>
    <property type="gene ID" value="Hba_11360"/>
</dbReference>
<organism evidence="2 3">
    <name type="scientific">Heterorhabditis bacteriophora</name>
    <name type="common">Entomopathogenic nematode worm</name>
    <dbReference type="NCBI Taxonomy" id="37862"/>
    <lineage>
        <taxon>Eukaryota</taxon>
        <taxon>Metazoa</taxon>
        <taxon>Ecdysozoa</taxon>
        <taxon>Nematoda</taxon>
        <taxon>Chromadorea</taxon>
        <taxon>Rhabditida</taxon>
        <taxon>Rhabditina</taxon>
        <taxon>Rhabditomorpha</taxon>
        <taxon>Strongyloidea</taxon>
        <taxon>Heterorhabditidae</taxon>
        <taxon>Heterorhabditis</taxon>
    </lineage>
</organism>
<protein>
    <submittedName>
        <fullName evidence="3">Trichohyalin-like</fullName>
    </submittedName>
</protein>
<feature type="region of interest" description="Disordered" evidence="1">
    <location>
        <begin position="693"/>
        <end position="712"/>
    </location>
</feature>
<proteinExistence type="predicted"/>
<evidence type="ECO:0000313" key="3">
    <source>
        <dbReference type="WBParaSite" id="Hba_11360"/>
    </source>
</evidence>
<feature type="compositionally biased region" description="Basic and acidic residues" evidence="1">
    <location>
        <begin position="353"/>
        <end position="363"/>
    </location>
</feature>
<feature type="compositionally biased region" description="Acidic residues" evidence="1">
    <location>
        <begin position="335"/>
        <end position="352"/>
    </location>
</feature>